<evidence type="ECO:0000256" key="2">
    <source>
        <dbReference type="SAM" id="Coils"/>
    </source>
</evidence>
<dbReference type="PROSITE" id="PS50005">
    <property type="entry name" value="TPR"/>
    <property type="match status" value="1"/>
</dbReference>
<dbReference type="GO" id="GO:0043531">
    <property type="term" value="F:ADP binding"/>
    <property type="evidence" value="ECO:0007669"/>
    <property type="project" value="InterPro"/>
</dbReference>
<dbReference type="PANTHER" id="PTHR47691:SF3">
    <property type="entry name" value="HTH-TYPE TRANSCRIPTIONAL REGULATOR RV0890C-RELATED"/>
    <property type="match status" value="1"/>
</dbReference>
<keyword evidence="1" id="KW-0802">TPR repeat</keyword>
<dbReference type="Gene3D" id="1.10.533.10">
    <property type="entry name" value="Death Domain, Fas"/>
    <property type="match status" value="1"/>
</dbReference>
<reference evidence="4" key="1">
    <citation type="journal article" date="2023" name="G3 (Bethesda)">
        <title>Whole genome assembly and annotation of the endangered Caribbean coral Acropora cervicornis.</title>
        <authorList>
            <person name="Selwyn J.D."/>
            <person name="Vollmer S.V."/>
        </authorList>
    </citation>
    <scope>NUCLEOTIDE SEQUENCE</scope>
    <source>
        <strain evidence="4">K2</strain>
    </source>
</reference>
<keyword evidence="5" id="KW-1185">Reference proteome</keyword>
<dbReference type="SUPFAM" id="SSF48452">
    <property type="entry name" value="TPR-like"/>
    <property type="match status" value="1"/>
</dbReference>
<proteinExistence type="predicted"/>
<dbReference type="PROSITE" id="PS50168">
    <property type="entry name" value="DED"/>
    <property type="match status" value="1"/>
</dbReference>
<accession>A0AAD9R0X4</accession>
<dbReference type="SUPFAM" id="SSF47986">
    <property type="entry name" value="DEATH domain"/>
    <property type="match status" value="1"/>
</dbReference>
<feature type="domain" description="DED" evidence="3">
    <location>
        <begin position="9"/>
        <end position="87"/>
    </location>
</feature>
<dbReference type="InterPro" id="IPR027417">
    <property type="entry name" value="P-loop_NTPase"/>
</dbReference>
<dbReference type="InterPro" id="IPR019734">
    <property type="entry name" value="TPR_rpt"/>
</dbReference>
<dbReference type="SUPFAM" id="SSF52540">
    <property type="entry name" value="P-loop containing nucleoside triphosphate hydrolases"/>
    <property type="match status" value="1"/>
</dbReference>
<dbReference type="Pfam" id="PF13424">
    <property type="entry name" value="TPR_12"/>
    <property type="match status" value="1"/>
</dbReference>
<dbReference type="EMBL" id="JARQWQ010000006">
    <property type="protein sequence ID" value="KAK2571074.1"/>
    <property type="molecule type" value="Genomic_DNA"/>
</dbReference>
<evidence type="ECO:0000259" key="3">
    <source>
        <dbReference type="PROSITE" id="PS50168"/>
    </source>
</evidence>
<dbReference type="SMART" id="SM00028">
    <property type="entry name" value="TPR"/>
    <property type="match status" value="3"/>
</dbReference>
<protein>
    <recommendedName>
        <fullName evidence="3">DED domain-containing protein</fullName>
    </recommendedName>
</protein>
<gene>
    <name evidence="4" type="ORF">P5673_003629</name>
</gene>
<feature type="repeat" description="TPR" evidence="1">
    <location>
        <begin position="725"/>
        <end position="758"/>
    </location>
</feature>
<comment type="caution">
    <text evidence="4">The sequence shown here is derived from an EMBL/GenBank/DDBJ whole genome shotgun (WGS) entry which is preliminary data.</text>
</comment>
<evidence type="ECO:0000313" key="5">
    <source>
        <dbReference type="Proteomes" id="UP001249851"/>
    </source>
</evidence>
<evidence type="ECO:0000256" key="1">
    <source>
        <dbReference type="PROSITE-ProRule" id="PRU00339"/>
    </source>
</evidence>
<dbReference type="SMART" id="SM00031">
    <property type="entry name" value="DED"/>
    <property type="match status" value="1"/>
</dbReference>
<dbReference type="InterPro" id="IPR002182">
    <property type="entry name" value="NB-ARC"/>
</dbReference>
<organism evidence="4 5">
    <name type="scientific">Acropora cervicornis</name>
    <name type="common">Staghorn coral</name>
    <dbReference type="NCBI Taxonomy" id="6130"/>
    <lineage>
        <taxon>Eukaryota</taxon>
        <taxon>Metazoa</taxon>
        <taxon>Cnidaria</taxon>
        <taxon>Anthozoa</taxon>
        <taxon>Hexacorallia</taxon>
        <taxon>Scleractinia</taxon>
        <taxon>Astrocoeniina</taxon>
        <taxon>Acroporidae</taxon>
        <taxon>Acropora</taxon>
    </lineage>
</organism>
<dbReference type="InterPro" id="IPR001875">
    <property type="entry name" value="DED_dom"/>
</dbReference>
<dbReference type="GO" id="GO:0042981">
    <property type="term" value="P:regulation of apoptotic process"/>
    <property type="evidence" value="ECO:0007669"/>
    <property type="project" value="InterPro"/>
</dbReference>
<sequence length="823" mass="93215">MASSFQDLSFNSCLLSISNQLTREDLKKMKFVLPDCIPQGKLESVVEPYELFSLMMEHELLAKDNTDLLSKLLKSTDKMNLNNLLQDFLAPQPSGTGLDEPPCLPGSLPNKPVHFYGRDQLLNDIVEVLSASNGKRLVLITGLPGYGKSCLSQRIGHAMKEKGCEVIFLCLREVRFVSRMCERIFQRLQPTMCLGSRRNQRQLALARLQSLTVKTILVLDNAEDILNESEENKKFHTFVYDVATYTQQVKCVITSRVSYPAPLQVSSFPVKLLSLENEDAAKLLQAKVKENTAAALTVKDDHAKEVAQLCLNIPLILHAAAAYIEFVGGPETLIENLREHSTPLELADMEELCPELRMKTFLSDCLQQLGQGLEEALVSLAVFPAAFHRQQVSIVFGLDQADCSIKVDSILLQLVKRSLVHRDLDSDEYFVHRVIQLCCEEKMKGDDKRLHTCYNLARERFVNYYLELITKLRRDFLRKDLLQQTICLYRREEQHIIQAISWATENNTEISTRCAQILNGSVVFLAKVMKRSVFEEIYRSVLSAIKDNQSLVADCLTCVGIKLIYSCECHQCCGIISDSSYQVLNRALELYKQDSINEGELVAQCYSKIARCLAKNGDHVTAEQLSGKALEIREKSKDKEPFKYAACCHDRAAVVGMLGKHQEALSLREHALNTYADQLGEHPFTGSLCNYLGNDCLALNKYDKAVEYFSRALTIGRECFNHETARTFHNLGEAYKMKGDFVKAMENLDSAVDIQDALFDVPHEKIKSLELQREICAHLNNQESKVQDLERKIQECENEVNRAKEVNNLRLQEILEFASRNSP</sequence>
<dbReference type="Pfam" id="PF01335">
    <property type="entry name" value="DED"/>
    <property type="match status" value="1"/>
</dbReference>
<dbReference type="Pfam" id="PF00931">
    <property type="entry name" value="NB-ARC"/>
    <property type="match status" value="1"/>
</dbReference>
<dbReference type="Proteomes" id="UP001249851">
    <property type="component" value="Unassembled WGS sequence"/>
</dbReference>
<dbReference type="Gene3D" id="3.40.50.300">
    <property type="entry name" value="P-loop containing nucleotide triphosphate hydrolases"/>
    <property type="match status" value="1"/>
</dbReference>
<name>A0AAD9R0X4_ACRCE</name>
<dbReference type="AlphaFoldDB" id="A0AAD9R0X4"/>
<dbReference type="InterPro" id="IPR011029">
    <property type="entry name" value="DEATH-like_dom_sf"/>
</dbReference>
<feature type="coiled-coil region" evidence="2">
    <location>
        <begin position="779"/>
        <end position="809"/>
    </location>
</feature>
<keyword evidence="2" id="KW-0175">Coiled coil</keyword>
<dbReference type="InterPro" id="IPR011990">
    <property type="entry name" value="TPR-like_helical_dom_sf"/>
</dbReference>
<dbReference type="PANTHER" id="PTHR47691">
    <property type="entry name" value="REGULATOR-RELATED"/>
    <property type="match status" value="1"/>
</dbReference>
<reference evidence="4" key="2">
    <citation type="journal article" date="2023" name="Science">
        <title>Genomic signatures of disease resistance in endangered staghorn corals.</title>
        <authorList>
            <person name="Vollmer S.V."/>
            <person name="Selwyn J.D."/>
            <person name="Despard B.A."/>
            <person name="Roesel C.L."/>
        </authorList>
    </citation>
    <scope>NUCLEOTIDE SEQUENCE</scope>
    <source>
        <strain evidence="4">K2</strain>
    </source>
</reference>
<evidence type="ECO:0000313" key="4">
    <source>
        <dbReference type="EMBL" id="KAK2571074.1"/>
    </source>
</evidence>
<dbReference type="CDD" id="cd08336">
    <property type="entry name" value="DED_FADD"/>
    <property type="match status" value="1"/>
</dbReference>
<dbReference type="Gene3D" id="1.25.40.10">
    <property type="entry name" value="Tetratricopeptide repeat domain"/>
    <property type="match status" value="1"/>
</dbReference>